<dbReference type="EMBL" id="CP137744">
    <property type="protein sequence ID" value="WOZ75639.1"/>
    <property type="molecule type" value="Genomic_DNA"/>
</dbReference>
<evidence type="ECO:0000313" key="4">
    <source>
        <dbReference type="Proteomes" id="UP001302368"/>
    </source>
</evidence>
<reference evidence="1 3" key="1">
    <citation type="submission" date="2016-10" db="EMBL/GenBank/DDBJ databases">
        <authorList>
            <person name="Varghese N."/>
            <person name="Submissions S."/>
        </authorList>
    </citation>
    <scope>NUCLEOTIDE SEQUENCE [LARGE SCALE GENOMIC DNA]</scope>
    <source>
        <strain evidence="1 3">CGMCC 1.12102</strain>
    </source>
</reference>
<evidence type="ECO:0000313" key="3">
    <source>
        <dbReference type="Proteomes" id="UP000183569"/>
    </source>
</evidence>
<keyword evidence="4" id="KW-1185">Reference proteome</keyword>
<reference evidence="2 4" key="2">
    <citation type="submission" date="2023-10" db="EMBL/GenBank/DDBJ databases">
        <title>Genome sequencing of the isolated polysaccharide-producing bacterium Kosakonia sacchari KS2022.</title>
        <authorList>
            <person name="Yi X."/>
        </authorList>
    </citation>
    <scope>NUCLEOTIDE SEQUENCE [LARGE SCALE GENOMIC DNA]</scope>
    <source>
        <strain evidence="2 4">KS2022</strain>
    </source>
</reference>
<protein>
    <submittedName>
        <fullName evidence="1">Uncharacterized protein</fullName>
    </submittedName>
</protein>
<dbReference type="Proteomes" id="UP000183569">
    <property type="component" value="Unassembled WGS sequence"/>
</dbReference>
<dbReference type="RefSeq" id="WP_017456483.1">
    <property type="nucleotide sequence ID" value="NZ_CP016337.1"/>
</dbReference>
<accession>A0A1G4XBP2</accession>
<dbReference type="Proteomes" id="UP001302368">
    <property type="component" value="Chromosome"/>
</dbReference>
<dbReference type="GeneID" id="23845927"/>
<evidence type="ECO:0000313" key="1">
    <source>
        <dbReference type="EMBL" id="SCX38663.1"/>
    </source>
</evidence>
<dbReference type="EMBL" id="FMUI01000002">
    <property type="protein sequence ID" value="SCX38663.1"/>
    <property type="molecule type" value="Genomic_DNA"/>
</dbReference>
<evidence type="ECO:0000313" key="2">
    <source>
        <dbReference type="EMBL" id="WOZ75639.1"/>
    </source>
</evidence>
<gene>
    <name evidence="2" type="ORF">Q8Y70_13520</name>
    <name evidence="1" type="ORF">SAMN02927897_00356</name>
</gene>
<name>A0A1G4XBP2_9ENTR</name>
<proteinExistence type="predicted"/>
<organism evidence="1 3">
    <name type="scientific">Kosakonia sacchari</name>
    <dbReference type="NCBI Taxonomy" id="1158459"/>
    <lineage>
        <taxon>Bacteria</taxon>
        <taxon>Pseudomonadati</taxon>
        <taxon>Pseudomonadota</taxon>
        <taxon>Gammaproteobacteria</taxon>
        <taxon>Enterobacterales</taxon>
        <taxon>Enterobacteriaceae</taxon>
        <taxon>Kosakonia</taxon>
    </lineage>
</organism>
<sequence>MKATVVHHEHRIGFIVIRDENGEFAVAELLGRYDVERGDVVSGELQTSGGGTLFNETQDESMDVFMKGYGLSEQDAISYILRTH</sequence>
<dbReference type="AlphaFoldDB" id="A0A1G4XBP2"/>